<name>A0A5C1QF87_9SPIO</name>
<dbReference type="Proteomes" id="UP000323824">
    <property type="component" value="Chromosome"/>
</dbReference>
<sequence>MKLFKGFLLTLSIAFIFSCATTEKGPKELDSEVVEEQAQKEEIEKKMVEKEVEVKTYYPTIEETYYGDGQIDTITKYTYNDNYDLIKKVQTNEQEEVLESHIYTVENGLKTKDVSYGFGNVLNSYSTFEYDVNGNLVKETLFDKNDSVQSINTYEYQGKNLSIWRTLGPSEGVLAITGYFYDSNNNITKVEMRNGGNVVDGTIQKSYSDNLITEEKILDSEGNIEKSISYIYDGNLLIEKIYLDDKGNKKRSESFEYSESKPVPDRINQLYRSGAVEAYTNIQYDLKIVTNIILVEE</sequence>
<evidence type="ECO:0000313" key="3">
    <source>
        <dbReference type="Proteomes" id="UP000323824"/>
    </source>
</evidence>
<dbReference type="KEGG" id="sper:EW093_13685"/>
<keyword evidence="3" id="KW-1185">Reference proteome</keyword>
<evidence type="ECO:0000256" key="1">
    <source>
        <dbReference type="SAM" id="SignalP"/>
    </source>
</evidence>
<accession>A0A5C1QF87</accession>
<feature type="signal peptide" evidence="1">
    <location>
        <begin position="1"/>
        <end position="20"/>
    </location>
</feature>
<feature type="chain" id="PRO_5023082477" description="RHS repeat protein" evidence="1">
    <location>
        <begin position="21"/>
        <end position="297"/>
    </location>
</feature>
<dbReference type="OrthoDB" id="311748at2"/>
<organism evidence="2 3">
    <name type="scientific">Thiospirochaeta perfilievii</name>
    <dbReference type="NCBI Taxonomy" id="252967"/>
    <lineage>
        <taxon>Bacteria</taxon>
        <taxon>Pseudomonadati</taxon>
        <taxon>Spirochaetota</taxon>
        <taxon>Spirochaetia</taxon>
        <taxon>Spirochaetales</taxon>
        <taxon>Spirochaetaceae</taxon>
        <taxon>Thiospirochaeta</taxon>
    </lineage>
</organism>
<dbReference type="Gene3D" id="2.180.10.10">
    <property type="entry name" value="RHS repeat-associated core"/>
    <property type="match status" value="1"/>
</dbReference>
<dbReference type="RefSeq" id="WP_149568953.1">
    <property type="nucleotide sequence ID" value="NZ_CP035807.1"/>
</dbReference>
<evidence type="ECO:0000313" key="2">
    <source>
        <dbReference type="EMBL" id="QEN05719.1"/>
    </source>
</evidence>
<reference evidence="2 3" key="1">
    <citation type="submission" date="2019-02" db="EMBL/GenBank/DDBJ databases">
        <authorList>
            <person name="Fomenkov A."/>
            <person name="Dubinina G."/>
            <person name="Grabovich M."/>
            <person name="Vincze T."/>
            <person name="Roberts R.J."/>
        </authorList>
    </citation>
    <scope>NUCLEOTIDE SEQUENCE [LARGE SCALE GENOMIC DNA]</scope>
    <source>
        <strain evidence="2 3">P</strain>
    </source>
</reference>
<dbReference type="EMBL" id="CP035807">
    <property type="protein sequence ID" value="QEN05719.1"/>
    <property type="molecule type" value="Genomic_DNA"/>
</dbReference>
<reference evidence="2 3" key="2">
    <citation type="submission" date="2019-09" db="EMBL/GenBank/DDBJ databases">
        <title>Complete Genome Sequence and Methylome Analysis of free living Spirochaetas.</title>
        <authorList>
            <person name="Leshcheva N."/>
            <person name="Mikheeva N."/>
        </authorList>
    </citation>
    <scope>NUCLEOTIDE SEQUENCE [LARGE SCALE GENOMIC DNA]</scope>
    <source>
        <strain evidence="2 3">P</strain>
    </source>
</reference>
<gene>
    <name evidence="2" type="ORF">EW093_13685</name>
</gene>
<proteinExistence type="predicted"/>
<keyword evidence="1" id="KW-0732">Signal</keyword>
<evidence type="ECO:0008006" key="4">
    <source>
        <dbReference type="Google" id="ProtNLM"/>
    </source>
</evidence>
<dbReference type="PROSITE" id="PS51257">
    <property type="entry name" value="PROKAR_LIPOPROTEIN"/>
    <property type="match status" value="1"/>
</dbReference>
<protein>
    <recommendedName>
        <fullName evidence="4">RHS repeat protein</fullName>
    </recommendedName>
</protein>
<dbReference type="AlphaFoldDB" id="A0A5C1QF87"/>